<name>A0AAV0J081_9ROSI</name>
<sequence length="452" mass="50373">MLLLLSPPCTSINGVIPCFFPPFNPPPIRALLSPPELNSVKMMGLTLAHYGYSVSFTVVVVLLLLPRFCSADDDERLMVPMTLVRDADDAGAVCLDGSLPAYHLRRGSGAGATNWLLQFEGGGWCNDVDSCLIRAGTRRGSTTLMNKQEVFSGILSNNVSLNPDFYNWNRVKLRYCDGASFTGDSQFRNESSVLYFRGQRIWDAIITDLLPKGLADASKALLSGCSAGGLSVFHHCDDFSRKLPNATVKCLTDAGFFLDAKDISSNYTMRTFYEDLVTLQGSEKNLNEDCKASLANPKLCFFPQYALRYITAPFFLLNSAYDVYQINHILVPPSADVQGLWNNCKTQLSECSTAQINLLQGFRREMLRAMLFVYRGSSRDGMFINSCFSHCQSELQPTWLTLESPTIHNKTIAEAVGDWYFGRNVTKLIDCPYPCDRHCHNLIPQTVQNDDL</sequence>
<comment type="caution">
    <text evidence="7">The sequence shown here is derived from an EMBL/GenBank/DDBJ whole genome shotgun (WGS) entry which is preliminary data.</text>
</comment>
<evidence type="ECO:0000313" key="7">
    <source>
        <dbReference type="EMBL" id="CAI0403296.1"/>
    </source>
</evidence>
<evidence type="ECO:0000313" key="8">
    <source>
        <dbReference type="Proteomes" id="UP001154282"/>
    </source>
</evidence>
<organism evidence="7 8">
    <name type="scientific">Linum tenue</name>
    <dbReference type="NCBI Taxonomy" id="586396"/>
    <lineage>
        <taxon>Eukaryota</taxon>
        <taxon>Viridiplantae</taxon>
        <taxon>Streptophyta</taxon>
        <taxon>Embryophyta</taxon>
        <taxon>Tracheophyta</taxon>
        <taxon>Spermatophyta</taxon>
        <taxon>Magnoliopsida</taxon>
        <taxon>eudicotyledons</taxon>
        <taxon>Gunneridae</taxon>
        <taxon>Pentapetalae</taxon>
        <taxon>rosids</taxon>
        <taxon>fabids</taxon>
        <taxon>Malpighiales</taxon>
        <taxon>Linaceae</taxon>
        <taxon>Linum</taxon>
    </lineage>
</organism>
<keyword evidence="6" id="KW-0378">Hydrolase</keyword>
<evidence type="ECO:0000256" key="1">
    <source>
        <dbReference type="ARBA" id="ARBA00003534"/>
    </source>
</evidence>
<dbReference type="InterPro" id="IPR004963">
    <property type="entry name" value="PAE/NOTUM"/>
</dbReference>
<gene>
    <name evidence="7" type="ORF">LITE_LOCUS11973</name>
</gene>
<evidence type="ECO:0000256" key="3">
    <source>
        <dbReference type="ARBA" id="ARBA00005784"/>
    </source>
</evidence>
<dbReference type="EC" id="3.1.1.-" evidence="6"/>
<dbReference type="EMBL" id="CAMGYJ010000004">
    <property type="protein sequence ID" value="CAI0403296.1"/>
    <property type="molecule type" value="Genomic_DNA"/>
</dbReference>
<protein>
    <recommendedName>
        <fullName evidence="6">Pectin acetylesterase</fullName>
        <ecNumber evidence="6">3.1.1.-</ecNumber>
    </recommendedName>
</protein>
<keyword evidence="5 6" id="KW-0961">Cell wall biogenesis/degradation</keyword>
<comment type="function">
    <text evidence="1 6">Hydrolyzes acetyl esters in homogalacturonan regions of pectin. In type I primary cell wall, galacturonic acid residues of pectin can be acetylated at the O-2 and O-3 positions. Decreasing the degree of acetylation of pectin gels in vitro alters their physical properties.</text>
</comment>
<comment type="subcellular location">
    <subcellularLocation>
        <location evidence="2 6">Secreted</location>
        <location evidence="2 6">Cell wall</location>
    </subcellularLocation>
</comment>
<dbReference type="GO" id="GO:0071555">
    <property type="term" value="P:cell wall organization"/>
    <property type="evidence" value="ECO:0007669"/>
    <property type="project" value="UniProtKB-KW"/>
</dbReference>
<evidence type="ECO:0000256" key="5">
    <source>
        <dbReference type="ARBA" id="ARBA00023316"/>
    </source>
</evidence>
<dbReference type="GO" id="GO:0016787">
    <property type="term" value="F:hydrolase activity"/>
    <property type="evidence" value="ECO:0007669"/>
    <property type="project" value="UniProtKB-KW"/>
</dbReference>
<dbReference type="AlphaFoldDB" id="A0AAV0J081"/>
<dbReference type="Pfam" id="PF03283">
    <property type="entry name" value="PAE"/>
    <property type="match status" value="1"/>
</dbReference>
<dbReference type="Proteomes" id="UP001154282">
    <property type="component" value="Unassembled WGS sequence"/>
</dbReference>
<accession>A0AAV0J081</accession>
<reference evidence="7" key="1">
    <citation type="submission" date="2022-08" db="EMBL/GenBank/DDBJ databases">
        <authorList>
            <person name="Gutierrez-Valencia J."/>
        </authorList>
    </citation>
    <scope>NUCLEOTIDE SEQUENCE</scope>
</reference>
<dbReference type="PANTHER" id="PTHR21562">
    <property type="entry name" value="NOTUM-RELATED"/>
    <property type="match status" value="1"/>
</dbReference>
<evidence type="ECO:0000256" key="2">
    <source>
        <dbReference type="ARBA" id="ARBA00004191"/>
    </source>
</evidence>
<keyword evidence="6" id="KW-0964">Secreted</keyword>
<comment type="similarity">
    <text evidence="3 6">Belongs to the pectinacetylesterase family.</text>
</comment>
<evidence type="ECO:0000256" key="6">
    <source>
        <dbReference type="RuleBase" id="RU363114"/>
    </source>
</evidence>
<keyword evidence="8" id="KW-1185">Reference proteome</keyword>
<evidence type="ECO:0000256" key="4">
    <source>
        <dbReference type="ARBA" id="ARBA00022512"/>
    </source>
</evidence>
<dbReference type="PANTHER" id="PTHR21562:SF69">
    <property type="entry name" value="PECTIN ACETYLESTERASE 9"/>
    <property type="match status" value="1"/>
</dbReference>
<keyword evidence="4 6" id="KW-0134">Cell wall</keyword>
<proteinExistence type="inferred from homology"/>